<organism evidence="3 4">
    <name type="scientific">Micromonospora purpureochromogenes</name>
    <dbReference type="NCBI Taxonomy" id="47872"/>
    <lineage>
        <taxon>Bacteria</taxon>
        <taxon>Bacillati</taxon>
        <taxon>Actinomycetota</taxon>
        <taxon>Actinomycetes</taxon>
        <taxon>Micromonosporales</taxon>
        <taxon>Micromonosporaceae</taxon>
        <taxon>Micromonospora</taxon>
    </lineage>
</organism>
<feature type="domain" description="PLD phosphodiesterase" evidence="2">
    <location>
        <begin position="75"/>
        <end position="101"/>
    </location>
</feature>
<evidence type="ECO:0000259" key="2">
    <source>
        <dbReference type="PROSITE" id="PS50035"/>
    </source>
</evidence>
<dbReference type="AlphaFoldDB" id="A0A1C4YFD9"/>
<accession>A0A1C4YFD9</accession>
<dbReference type="InterPro" id="IPR025202">
    <property type="entry name" value="PLD-like_dom"/>
</dbReference>
<sequence>MRFLREQVIQTICAQAQGRRIEAAVAYAGHGALDLLPLSTGDLIVVNGSRNALANGATSAALLRDWFDRGVHVYVHETLHAKVFVVGRTAYVGSANLSRRAHEDHTVEAAMQTTDPGIVAEARAFVRRLADNSTPVSEEWFTWAETVRVTGRNAILWNPEPIFLPTVPFDIWVGPWEYVGFADEEEKLAEEGRRAHRVPGGRYDTVILGEDLDAVERLEEPDMAVLIGDGRSKVQVVKFLERRANKRAAMGFYRSDKQAVTLKPSELADVLGTTVQELRQGWFRADGARRQALLERFDLPSLPARSGTSSRGDRPGLRAARRAKA</sequence>
<dbReference type="GO" id="GO:0003824">
    <property type="term" value="F:catalytic activity"/>
    <property type="evidence" value="ECO:0007669"/>
    <property type="project" value="InterPro"/>
</dbReference>
<evidence type="ECO:0000313" key="4">
    <source>
        <dbReference type="Proteomes" id="UP000198228"/>
    </source>
</evidence>
<proteinExistence type="predicted"/>
<name>A0A1C4YFD9_9ACTN</name>
<dbReference type="InterPro" id="IPR001736">
    <property type="entry name" value="PLipase_D/transphosphatidylase"/>
</dbReference>
<evidence type="ECO:0000313" key="3">
    <source>
        <dbReference type="EMBL" id="SCF19439.1"/>
    </source>
</evidence>
<protein>
    <submittedName>
        <fullName evidence="3">PLD-like domain-containing protein</fullName>
    </submittedName>
</protein>
<dbReference type="Gene3D" id="3.30.870.10">
    <property type="entry name" value="Endonuclease Chain A"/>
    <property type="match status" value="1"/>
</dbReference>
<dbReference type="SUPFAM" id="SSF56024">
    <property type="entry name" value="Phospholipase D/nuclease"/>
    <property type="match status" value="1"/>
</dbReference>
<dbReference type="EMBL" id="LT607410">
    <property type="protein sequence ID" value="SCF19439.1"/>
    <property type="molecule type" value="Genomic_DNA"/>
</dbReference>
<evidence type="ECO:0000256" key="1">
    <source>
        <dbReference type="SAM" id="MobiDB-lite"/>
    </source>
</evidence>
<gene>
    <name evidence="3" type="ORF">GA0074696_3335</name>
</gene>
<reference evidence="3 4" key="1">
    <citation type="submission" date="2016-06" db="EMBL/GenBank/DDBJ databases">
        <authorList>
            <person name="Kjaerup R.B."/>
            <person name="Dalgaard T.S."/>
            <person name="Juul-Madsen H.R."/>
        </authorList>
    </citation>
    <scope>NUCLEOTIDE SEQUENCE [LARGE SCALE GENOMIC DNA]</scope>
    <source>
        <strain evidence="3 4">DSM 43821</strain>
    </source>
</reference>
<dbReference type="PROSITE" id="PS50035">
    <property type="entry name" value="PLD"/>
    <property type="match status" value="1"/>
</dbReference>
<dbReference type="Pfam" id="PF13091">
    <property type="entry name" value="PLDc_2"/>
    <property type="match status" value="1"/>
</dbReference>
<dbReference type="Proteomes" id="UP000198228">
    <property type="component" value="Chromosome I"/>
</dbReference>
<dbReference type="GO" id="GO:0006793">
    <property type="term" value="P:phosphorus metabolic process"/>
    <property type="evidence" value="ECO:0007669"/>
    <property type="project" value="UniProtKB-ARBA"/>
</dbReference>
<feature type="region of interest" description="Disordered" evidence="1">
    <location>
        <begin position="303"/>
        <end position="325"/>
    </location>
</feature>